<accession>A0ABW1H957</accession>
<dbReference type="Proteomes" id="UP001596226">
    <property type="component" value="Unassembled WGS sequence"/>
</dbReference>
<dbReference type="EMBL" id="JBHSQS010000010">
    <property type="protein sequence ID" value="MFC5925216.1"/>
    <property type="molecule type" value="Genomic_DNA"/>
</dbReference>
<dbReference type="RefSeq" id="WP_377513173.1">
    <property type="nucleotide sequence ID" value="NZ_JBHSQS010000010.1"/>
</dbReference>
<dbReference type="SUPFAM" id="SSF52980">
    <property type="entry name" value="Restriction endonuclease-like"/>
    <property type="match status" value="1"/>
</dbReference>
<keyword evidence="2" id="KW-1185">Reference proteome</keyword>
<dbReference type="InterPro" id="IPR011335">
    <property type="entry name" value="Restrct_endonuc-II-like"/>
</dbReference>
<evidence type="ECO:0000313" key="1">
    <source>
        <dbReference type="EMBL" id="MFC5925216.1"/>
    </source>
</evidence>
<dbReference type="Gene3D" id="3.40.960.10">
    <property type="entry name" value="VSR Endonuclease"/>
    <property type="match status" value="1"/>
</dbReference>
<proteinExistence type="predicted"/>
<organism evidence="1 2">
    <name type="scientific">Micromonospora vulcania</name>
    <dbReference type="NCBI Taxonomy" id="1441873"/>
    <lineage>
        <taxon>Bacteria</taxon>
        <taxon>Bacillati</taxon>
        <taxon>Actinomycetota</taxon>
        <taxon>Actinomycetes</taxon>
        <taxon>Micromonosporales</taxon>
        <taxon>Micromonosporaceae</taxon>
        <taxon>Micromonospora</taxon>
    </lineage>
</organism>
<comment type="caution">
    <text evidence="1">The sequence shown here is derived from an EMBL/GenBank/DDBJ whole genome shotgun (WGS) entry which is preliminary data.</text>
</comment>
<evidence type="ECO:0008006" key="3">
    <source>
        <dbReference type="Google" id="ProtNLM"/>
    </source>
</evidence>
<gene>
    <name evidence="1" type="ORF">ACFQGL_17870</name>
</gene>
<evidence type="ECO:0000313" key="2">
    <source>
        <dbReference type="Proteomes" id="UP001596226"/>
    </source>
</evidence>
<sequence length="322" mass="35707">MAAMVAIVDIYSQAAGLPWRLPIDQQSRSYHQLLSAGLPAGAISWRLRRGRIQRPYHGRYIPGPDLPGLWGRAQAALMDSPHSVLGFHTAAQLHGFGVAPTESIHLLTQAGGPFPQRRGVTAHQTVLPIGPPVRIVGLPCASAARVAVDLARSLPRFDALPVLDAALFAGAVTPEDLLIEVGRHDGLRGVRQARELVAVADGRAECRQESQLRLLLTDAGIRDYVPQLPVRDDTGCVRCRLDLGDPHHMIAAEYDGSSHLSRQRLQQDRWRHNWLEQRGWAMRYFTSSDLYHSPHQILSTLAAARRSRAYRRPWRSSNDDTP</sequence>
<name>A0ABW1H957_9ACTN</name>
<reference evidence="2" key="1">
    <citation type="journal article" date="2019" name="Int. J. Syst. Evol. Microbiol.">
        <title>The Global Catalogue of Microorganisms (GCM) 10K type strain sequencing project: providing services to taxonomists for standard genome sequencing and annotation.</title>
        <authorList>
            <consortium name="The Broad Institute Genomics Platform"/>
            <consortium name="The Broad Institute Genome Sequencing Center for Infectious Disease"/>
            <person name="Wu L."/>
            <person name="Ma J."/>
        </authorList>
    </citation>
    <scope>NUCLEOTIDE SEQUENCE [LARGE SCALE GENOMIC DNA]</scope>
    <source>
        <strain evidence="2">CGMCC 4.7144</strain>
    </source>
</reference>
<protein>
    <recommendedName>
        <fullName evidence="3">DUF559 domain-containing protein</fullName>
    </recommendedName>
</protein>